<evidence type="ECO:0000313" key="3">
    <source>
        <dbReference type="Proteomes" id="UP000193920"/>
    </source>
</evidence>
<accession>A0A1Y2DWE5</accession>
<dbReference type="EMBL" id="MCOG01000056">
    <property type="protein sequence ID" value="ORY63598.1"/>
    <property type="molecule type" value="Genomic_DNA"/>
</dbReference>
<evidence type="ECO:0000313" key="2">
    <source>
        <dbReference type="EMBL" id="ORY63598.1"/>
    </source>
</evidence>
<comment type="caution">
    <text evidence="2">The sequence shown here is derived from an EMBL/GenBank/DDBJ whole genome shotgun (WGS) entry which is preliminary data.</text>
</comment>
<organism evidence="2 3">
    <name type="scientific">Neocallimastix californiae</name>
    <dbReference type="NCBI Taxonomy" id="1754190"/>
    <lineage>
        <taxon>Eukaryota</taxon>
        <taxon>Fungi</taxon>
        <taxon>Fungi incertae sedis</taxon>
        <taxon>Chytridiomycota</taxon>
        <taxon>Chytridiomycota incertae sedis</taxon>
        <taxon>Neocallimastigomycetes</taxon>
        <taxon>Neocallimastigales</taxon>
        <taxon>Neocallimastigaceae</taxon>
        <taxon>Neocallimastix</taxon>
    </lineage>
</organism>
<evidence type="ECO:0008006" key="4">
    <source>
        <dbReference type="Google" id="ProtNLM"/>
    </source>
</evidence>
<gene>
    <name evidence="2" type="ORF">LY90DRAFT_642154</name>
</gene>
<keyword evidence="3" id="KW-1185">Reference proteome</keyword>
<sequence>MDIALDECENDIILTDCPSETDDTDDTIYTLTNCVSGNFIYRINDDKTCHSKLISGVHVFVPKINLINEETIANEEVLEGIYTLLSNVSESDWKIYKTNKYAYEKSYNNIFTLLQSPSSTFQEDQFYHKDLNIVYFISKEGGSRLDIKTELCTSDKEGTLYLDGQEEKKLCLGVNNSGNPIGLEFLSENNEEYILSNKSSESKFINEENKDGVILNNETTIIIDTNTKKEALPHESSHTSDLSHYYIYSCHEGYCEKIIGHNVINVKTMKIIDLTKDGSIIDIDDIAILNCDDNSCKRTYGYIKTGIATNNVKYYSIPYEGENKLMNEVDFGSEECSNSNDIGKITSKGDFCQGFNIIPNAMTDKKFYIISANSITVFYKVLGQDKSLVISATSNTLIYDGLSTNEGIQLFDGGVLISTTENVVNINDQDKLVFYYCNSNGICHSLKGYLRVTENDYYKVEGNKSKKIIIDDNGYEYKECTKVTAGNLISDKKLCLGNESVDFIKDNNKIEYYIYKNDNTYFFVRGVKNMFTIEEFNGSVELKKFNVINTEDVTRIDIESENNINLTDFITNLTLFNCDTKKGICRQTYGYIKLKDNTYYSFDANKSNPNKVVEFTSPKCNDSSDIGTLQSDGYLCLINDSNNPKKESMTDDNNYVISVSANNIFSASAGNIVISATSYAFYYDNLYDVSNGKNVVLTDADTKITEITETTDVINLKAYLCDTFGICTKVDGFIEKGDKYYKITNSSPSEITGSLSDTCTINNLLKDGKFCITGSNNDAINFIKDDTISYYMTNDGTYKLVIAKSNLFIIATTGGGTGGELNLINLNDAAITDLTSETITSDNLPYLALFSCQTNNKICKRTYGYIKDNSNKYYQIHSNGVNGEVESESCVETNVGMLNTSSGDLCLKDSNSIGTLNSTGSYIMYNGVNGSLFSNIPDINIYITSTSNAFYHNKFVDVSKDGGVKLFQFNKLVEDISSASLNTDNLSLYICNSEGICNQADGYANINNNYYSIETVASLALDSNSITDSCSSTNAIGKLIESNKNLCISSIDNVAFPGENDVNNYIIYETKQGKTSYRLVKTASGLIAKVNLTDQPVDGLNIYEIGKNISKYGLTTEIETPTLINLFFFNCDLTAQMCVETYGYLKGGNTIYEINKGTNGVTTIKDKNSCNVGDIVNLDQFCLNNSHDTVGFESGHLYVIEVPSSNLFIDKTEKIVINTTEEAFYYDNLYRGNEVILTASNVKILEIYTCGIKGTCKQEGGFVVNGENGTKYYSVSQSGNSSSVNLINKCENNIGQLITDGKLCINDNDNEAVAFLTDFNDKRNYIIKNGSSFQFITAIPNIFLISVINDITEEDLDLPNLGLFYCIRIGESANDLSCKRTNGFIKIDKASKYYSLGWNGNSDASDATINQCNNQNVGKLDASGALCLYGDKTGTLGSTDLNSRYIISNANGSIFADKNKINHNILIYADANSFVYENIVDISGDHGVKLFDSNKLIGTNDTPSESALSLYICKSEGVCTRAEGYADINSKYYKIQTSESSEMIDNDYIDSCSLSNTGKLEKTDKKFCIGDTESIPFPTNYKNYIIYEDGTYKFVKTIAKIIAKISLNDNDGTSTIDESHLGNLNLIDCENAKIINMSEDNLKASLLTPNIGNLALFRCEKNDKFCKQTYGYLASTDVDDKKKYYSFDVNNSNGNILNFTSEPACSSDTDVGKLQNNGELCLNGSIIVSIENNNIYSISTENKSIFSNAITSTTKQSVIVRSNGRAFYLDNYYKEKGVNLFVFNTKSETSLVTNENIKNTLLCTCTREGICTDIEGYVKHDSEYYKIANTDQSTQNIQVYGDNFGKKCSSGDDGVKLLSYGKLCLGMESIEFFSEDKKGYYIGFSDSGAKFIRAIKNIFTIEALTDNTISNGANLVNVETTSIMTTPAIADVTPILKNLLYFNCDMTNSLCKQTVGYLKASDATTSSGYYAIFNSSDSNVEVESFSISCNIEENGKLTSDGKLCSEKVSIELNTSASNYIISKPNDSTPFKSNSGEIIMVSATNTNIILNNLYGNAGPNLIDKERMGKYEISSGIDTDIVEKLLLFNCGRNGICLSNTGYITDGNNYFEIKNKIEDTSFTLNKNKECTFSENIGKINRRHELVIDTNESIPFLSDNEKADYIIKEGTLLVRAIPGIFSIGSIINPLIENGLYGIIRDSGTTFKLPTLSDKIEEGLSSLGLYDCDENKICKQTYGYLKSTDNDPGYYSLSIDGTTERIVPDNTCNKFGLIKDWKLCLKSNDSIEIINSNIYIIDATTGSVFSESTPNSYIMLKAKSNSLTLKIMNNTYQVSKNDGNIITAASGSDLESNKGIVGIYGCERKTSTCTLVSGYAIFDSKYYVFEENTLGAKEYTIVSEIDSTKPNYCQNNIGLIVTESRKYYLCLGNEISVELSQGNDGNYIAIESVSTESPLEAKKMIKYSTESSVSYIVNDEYFEGKDKFYVIKVPNSNPQENYYLYLFENGIYSLNDERSIGAYKQLNEGNIYEDISSELFYDEMVHFFFCESGECIETIGYMNIDGVMYTNDNTSREWEIREKTNNCSPSEYNYVSYDGSQLKVCMKNDNGNTYSVVDQSKDYMITVGSTNSYQKFIGNSGSSIIGKPDEKDGYYLIKENIIITDTSEESNKIVICQNSDCTIINAEDGYYPDVNGNAVIHCTSGDENVSCKLEKVNKSSTFIDAGDTSHLIYCEVDTDSKVYCSSFESNASEGRQEHYVSGDEKLITCTFNGEKPECVIEGSTFNGYFIDSAPQQSTDKKIIRCADSICEEIKIKDLDLTGPGTLNNYADGISININESTSIKVEIGCETSYQSIDVEANVFPGVHEKSTISVKIDKDGSIIYLEDTSLETCENGCTNEIYCWDSQNSKIQTEVNQVCENINGKNHVELTEAGKAILFYDNNGKNIEEPTMDTPNIMAYQCTFEEGENLPQEKCILVKGYLISKDNKILQCNGWKREGCTILENSSPCVDGDEGRLGEGDNGKEVCFGKNLGVPLPTKEDEVRYVAFQVNNVKNNNVNEIYGKNKGEIVFLALTKNSVLVAENSEAINEGIYLNWSAKSLDDGLIDCTVKSNIEECNIKSGLGYYLDASSLFKKTEKQRKRSNENDSYNWLIKCEKGTKCQLISPNKGYYINADVSNELPKALIRCPDETYCIAYDGNPNDIYINNDDSKLIQCNSEKCLSVTENKNILGNNNIPTYFKNADEAADDSSILIKCFGTCTTISAESNNVFLNGNLKVNDKNDNGESGKPLIICYNKSYSGTDTSSIECKTSEAEGAESYYINAGDYISNDNKKLPLIKCESNSECESKEAIIIKEASEVFYINSNYGEEKDNENYLIKCTSDTECEYYNNDKVDDNTEHYVHGEAEGIKNAVIECNMEEITVNEEEEKKYKAFCRLIEDPLSKNVYISTYNQKQIIICSNTECTAQDNGSTPKKTEYYINTDPENKINSLIKCSYNDKCVTAEEYDEFENQNQVFINSNFGKTDYENQLIKCEDGSCELTKSEATSDNPEYYFNSGDSDTSGDYRGDVIECIANEDSKVTCDSITSSEGSVYINANYDNDKNENQLIICENKVCKEKLIEYTDEKTEYTFVNAGKENEGGIIKCIKTINEGKCTVSKLGEEDTFIDDNTGQLIVCDENGCKPKSTGASTDSNEYYLSGEEIIKCEVIDGEKICKKVVPIPTIDDGVFIDSSNPNQIIYCDGNKCSSKPSTADNDKPQYFINGDPDSDLIECRKNGEKITCKVISGNDGDVFLNGSYPEPDQNNQVIKCNSETCIATTISGGSGDSDENPQYFVNTGNKNSNKMKDALIVCVKSVCELQDGSINDVYVNSDEETKNDKPLIKCEKLGCSISSSGATKGNNETYINAGKDEGISSDNNSSKKGIIECSIDSSNKKVTCIVKKSEEVQEGLYLNSNYSETGDTNQMIKCTEEDGCIGMTINEGTDTQYYVNGESTGLENAIIACTNTKCEKQTPTSVPSYYVGKDENGNQGLIECVETTVSSRRRSTRNTIQKCTWRPAFTSDGYYLNNGYNKLSYPLIQCDSSEGCNTVEAEIGYYINAGNSQKPVIVCERENNECYERESPICPEPAMAIPGNYCYADGQLKFFKSSDSAAVSASKSKDIFVSATIPKNGFPGIRSSTFALFKVSYYSINRYYKSGSIIVDKNGNVVDSMDGDQSDYTIYTCDETTKVCTESKGCSPNTYLYDAINKKAIRCNEEGKMEYTDEDGYVIGGSGGSKTSTIIYCDKDGENCYIINPNQSNGNGHDGRDTNDSNNRPKTVYYTNGNNLIKCTNGVCVKVSVKPGNYLGYGENGILGIIHCNANNVCIFINPDSGVKYLNSGSDRNHYPLIECTLNEGCYVTEGNPGYYLTSSSKTLIFCKSFITCYEINPLEHYYFNADCTEENNTIIKCVEAGNVISCSLEDALSGYYLTSEPDKLVHCRIGNRCKEIRVHNGIFRGALKGEVSIKRRSELEKDLQFEIRNPLNKKPSKRTNELLEVNYNSEDIMGIVKNKELKEESESKIFSARDINNIYGIIRCVEGKCAALTINELAAVPICEFSNNKCYITLDYSMTKKGTNSIRAGDFCTNSDHSVLYFAIDTIVMKPNVISGKTATYVYTTSTTNCLEANESYRERYFAEKSGIYTLDIDCILQIHETAYLFLNNKENRIVSSRDIDEYNNNHVILYRCKGSHCRPVDALNTITYIVDINKRILKYNVNNKLYSFANDRDIICIFKDNKCTPNADMKNNEFCVTYKGELVLAQSSIKNRETGDCYLSESINSFIYGYGFSQHLYHMNKFAAQMVDQTGYYIINMDTNTTIGRRIYRSKNINLVMYACTYSSCYVYEPHEDTYYYDSQAKTIFRYKDGKFDLPNNSGYAYISIDPTNTYIYKFEKEASNEIKIQIIANDGYYYTIDKEMYYCNLDENHNCSPIDETGYYITNIGAIYYCIHDSEELEATECTKQLCISGQYYYIEEAYYRCDSHSNFVPMKSRYCSYDENVVINFPLALTEELPGNVKQAVEEISKYNNATAISRTHGKNYFESISGIFTNCTYNVEESTSMFELVCINNYVDIDKDTDEIKICSIDQLGYVECIENEENPKKCNISSDSNSIKTSIFMIKYFILISVILIFHF</sequence>
<dbReference type="Proteomes" id="UP000193920">
    <property type="component" value="Unassembled WGS sequence"/>
</dbReference>
<name>A0A1Y2DWE5_9FUNG</name>
<reference evidence="2 3" key="1">
    <citation type="submission" date="2016-08" db="EMBL/GenBank/DDBJ databases">
        <title>A Parts List for Fungal Cellulosomes Revealed by Comparative Genomics.</title>
        <authorList>
            <consortium name="DOE Joint Genome Institute"/>
            <person name="Haitjema C.H."/>
            <person name="Gilmore S.P."/>
            <person name="Henske J.K."/>
            <person name="Solomon K.V."/>
            <person name="De Groot R."/>
            <person name="Kuo A."/>
            <person name="Mondo S.J."/>
            <person name="Salamov A.A."/>
            <person name="Labutti K."/>
            <person name="Zhao Z."/>
            <person name="Chiniquy J."/>
            <person name="Barry K."/>
            <person name="Brewer H.M."/>
            <person name="Purvine S.O."/>
            <person name="Wright A.T."/>
            <person name="Boxma B."/>
            <person name="Van Alen T."/>
            <person name="Hackstein J.H."/>
            <person name="Baker S.E."/>
            <person name="Grigoriev I.V."/>
            <person name="O'Malley M.A."/>
        </authorList>
    </citation>
    <scope>NUCLEOTIDE SEQUENCE [LARGE SCALE GENOMIC DNA]</scope>
    <source>
        <strain evidence="2 3">G1</strain>
    </source>
</reference>
<protein>
    <recommendedName>
        <fullName evidence="4">Scaffoldin</fullName>
    </recommendedName>
</protein>
<feature type="region of interest" description="Disordered" evidence="1">
    <location>
        <begin position="4284"/>
        <end position="4304"/>
    </location>
</feature>
<proteinExistence type="predicted"/>
<evidence type="ECO:0000256" key="1">
    <source>
        <dbReference type="SAM" id="MobiDB-lite"/>
    </source>
</evidence>
<dbReference type="STRING" id="1754190.A0A1Y2DWE5"/>